<dbReference type="InterPro" id="IPR052723">
    <property type="entry name" value="Acyl-CoA_thioesterase_PaaI"/>
</dbReference>
<accession>A0ABV5K1X4</accession>
<dbReference type="PANTHER" id="PTHR42856:SF1">
    <property type="entry name" value="ACYL-COENZYME A THIOESTERASE PAAI"/>
    <property type="match status" value="1"/>
</dbReference>
<dbReference type="EMBL" id="JBHMDX010000011">
    <property type="protein sequence ID" value="MFB9272685.1"/>
    <property type="molecule type" value="Genomic_DNA"/>
</dbReference>
<sequence>MNTRMQNTHLLASEKLIGSVVSIGNDCATVKLTILEEMTVDTYNLSHGSFVFGLADYAAMVAINEPTVVLGKATTKFLKPVVLNDKVTAVATITETSGKKISVLVEVTNQKDELVFEGEFICFVLDKHILDT</sequence>
<evidence type="ECO:0000259" key="1">
    <source>
        <dbReference type="Pfam" id="PF03061"/>
    </source>
</evidence>
<feature type="domain" description="Thioesterase" evidence="1">
    <location>
        <begin position="47"/>
        <end position="115"/>
    </location>
</feature>
<dbReference type="RefSeq" id="WP_204744167.1">
    <property type="nucleotide sequence ID" value="NZ_BMNS01000003.1"/>
</dbReference>
<name>A0ABV5K1X4_9FLAO</name>
<dbReference type="InterPro" id="IPR006683">
    <property type="entry name" value="Thioestr_dom"/>
</dbReference>
<dbReference type="Pfam" id="PF03061">
    <property type="entry name" value="4HBT"/>
    <property type="match status" value="1"/>
</dbReference>
<keyword evidence="3" id="KW-1185">Reference proteome</keyword>
<gene>
    <name evidence="2" type="ORF">ACFFT3_12380</name>
</gene>
<organism evidence="2 3">
    <name type="scientific">Lutibacter litoralis</name>
    <dbReference type="NCBI Taxonomy" id="321268"/>
    <lineage>
        <taxon>Bacteria</taxon>
        <taxon>Pseudomonadati</taxon>
        <taxon>Bacteroidota</taxon>
        <taxon>Flavobacteriia</taxon>
        <taxon>Flavobacteriales</taxon>
        <taxon>Flavobacteriaceae</taxon>
        <taxon>Lutibacter</taxon>
    </lineage>
</organism>
<dbReference type="Proteomes" id="UP001589665">
    <property type="component" value="Unassembled WGS sequence"/>
</dbReference>
<protein>
    <submittedName>
        <fullName evidence="2">Hotdog domain-containing protein</fullName>
    </submittedName>
</protein>
<comment type="caution">
    <text evidence="2">The sequence shown here is derived from an EMBL/GenBank/DDBJ whole genome shotgun (WGS) entry which is preliminary data.</text>
</comment>
<dbReference type="InterPro" id="IPR029069">
    <property type="entry name" value="HotDog_dom_sf"/>
</dbReference>
<dbReference type="PANTHER" id="PTHR42856">
    <property type="entry name" value="ACYL-COENZYME A THIOESTERASE PAAI"/>
    <property type="match status" value="1"/>
</dbReference>
<reference evidence="2 3" key="1">
    <citation type="submission" date="2024-09" db="EMBL/GenBank/DDBJ databases">
        <authorList>
            <person name="Sun Q."/>
            <person name="Mori K."/>
        </authorList>
    </citation>
    <scope>NUCLEOTIDE SEQUENCE [LARGE SCALE GENOMIC DNA]</scope>
    <source>
        <strain evidence="2 3">JCM 13034</strain>
    </source>
</reference>
<proteinExistence type="predicted"/>
<evidence type="ECO:0000313" key="3">
    <source>
        <dbReference type="Proteomes" id="UP001589665"/>
    </source>
</evidence>
<evidence type="ECO:0000313" key="2">
    <source>
        <dbReference type="EMBL" id="MFB9272685.1"/>
    </source>
</evidence>
<dbReference type="CDD" id="cd03440">
    <property type="entry name" value="hot_dog"/>
    <property type="match status" value="1"/>
</dbReference>
<dbReference type="SUPFAM" id="SSF54637">
    <property type="entry name" value="Thioesterase/thiol ester dehydrase-isomerase"/>
    <property type="match status" value="1"/>
</dbReference>
<dbReference type="Gene3D" id="3.10.129.10">
    <property type="entry name" value="Hotdog Thioesterase"/>
    <property type="match status" value="1"/>
</dbReference>